<dbReference type="Gene3D" id="1.20.1270.180">
    <property type="match status" value="1"/>
</dbReference>
<evidence type="ECO:0000313" key="3">
    <source>
        <dbReference type="EMBL" id="VEI70600.1"/>
    </source>
</evidence>
<sequence>MKVALLGVALLLTVSQTAWAAQACGDKTSQTEMNVCAAGEYKQADAQLNARYKQLQSRLKGDEAAAKRLVAAQRAWIGFRDADCQFSSGASEGGSLHGFVLSSCLTEKTQARSAEFDKLLNCPEGDTSCPVPPAP</sequence>
<evidence type="ECO:0000313" key="4">
    <source>
        <dbReference type="Proteomes" id="UP000281904"/>
    </source>
</evidence>
<proteinExistence type="predicted"/>
<gene>
    <name evidence="3" type="ORF">NCTC10036_04055</name>
</gene>
<organism evidence="3 4">
    <name type="scientific">Serratia rubidaea</name>
    <name type="common">Serratia marinorubra</name>
    <dbReference type="NCBI Taxonomy" id="61652"/>
    <lineage>
        <taxon>Bacteria</taxon>
        <taxon>Pseudomonadati</taxon>
        <taxon>Pseudomonadota</taxon>
        <taxon>Gammaproteobacteria</taxon>
        <taxon>Enterobacterales</taxon>
        <taxon>Yersiniaceae</taxon>
        <taxon>Serratia</taxon>
    </lineage>
</organism>
<dbReference type="Proteomes" id="UP000281904">
    <property type="component" value="Chromosome"/>
</dbReference>
<dbReference type="PANTHER" id="PTHR39176:SF1">
    <property type="entry name" value="PERIPLASMIC PROTEIN"/>
    <property type="match status" value="1"/>
</dbReference>
<feature type="domain" description="Lysozyme inhibitor LprI-like N-terminal" evidence="2">
    <location>
        <begin position="25"/>
        <end position="115"/>
    </location>
</feature>
<dbReference type="PROSITE" id="PS51257">
    <property type="entry name" value="PROKAR_LIPOPROTEIN"/>
    <property type="match status" value="1"/>
</dbReference>
<evidence type="ECO:0000256" key="1">
    <source>
        <dbReference type="SAM" id="SignalP"/>
    </source>
</evidence>
<dbReference type="EMBL" id="LR134493">
    <property type="protein sequence ID" value="VEI70600.1"/>
    <property type="molecule type" value="Genomic_DNA"/>
</dbReference>
<dbReference type="Pfam" id="PF07007">
    <property type="entry name" value="LprI"/>
    <property type="match status" value="1"/>
</dbReference>
<accession>A0A3S5B1B6</accession>
<name>A0A3S5B1B6_SERRU</name>
<dbReference type="InterPro" id="IPR009739">
    <property type="entry name" value="LprI-like_N"/>
</dbReference>
<dbReference type="PANTHER" id="PTHR39176">
    <property type="entry name" value="PERIPLASMIC PROTEIN-RELATED"/>
    <property type="match status" value="1"/>
</dbReference>
<protein>
    <submittedName>
        <fullName evidence="3">Uncharacterized protein conserved in bacteria</fullName>
    </submittedName>
</protein>
<evidence type="ECO:0000259" key="2">
    <source>
        <dbReference type="Pfam" id="PF07007"/>
    </source>
</evidence>
<reference evidence="3 4" key="1">
    <citation type="submission" date="2018-12" db="EMBL/GenBank/DDBJ databases">
        <authorList>
            <consortium name="Pathogen Informatics"/>
        </authorList>
    </citation>
    <scope>NUCLEOTIDE SEQUENCE [LARGE SCALE GENOMIC DNA]</scope>
    <source>
        <strain evidence="3 4">NCTC10036</strain>
    </source>
</reference>
<feature type="chain" id="PRO_5018697173" evidence="1">
    <location>
        <begin position="21"/>
        <end position="135"/>
    </location>
</feature>
<keyword evidence="1" id="KW-0732">Signal</keyword>
<feature type="signal peptide" evidence="1">
    <location>
        <begin position="1"/>
        <end position="20"/>
    </location>
</feature>
<dbReference type="AlphaFoldDB" id="A0A3S5B1B6"/>